<dbReference type="Proteomes" id="UP000247727">
    <property type="component" value="Unassembled WGS sequence"/>
</dbReference>
<gene>
    <name evidence="1" type="ORF">C8J30_10174</name>
</gene>
<dbReference type="AlphaFoldDB" id="A0A318U717"/>
<proteinExistence type="predicted"/>
<protein>
    <submittedName>
        <fullName evidence="1">Uncharacterized protein</fullName>
    </submittedName>
</protein>
<organism evidence="1 2">
    <name type="scientific">Rhodobacter viridis</name>
    <dbReference type="NCBI Taxonomy" id="1054202"/>
    <lineage>
        <taxon>Bacteria</taxon>
        <taxon>Pseudomonadati</taxon>
        <taxon>Pseudomonadota</taxon>
        <taxon>Alphaproteobacteria</taxon>
        <taxon>Rhodobacterales</taxon>
        <taxon>Rhodobacter group</taxon>
        <taxon>Rhodobacter</taxon>
    </lineage>
</organism>
<evidence type="ECO:0000313" key="2">
    <source>
        <dbReference type="Proteomes" id="UP000247727"/>
    </source>
</evidence>
<reference evidence="1 2" key="1">
    <citation type="submission" date="2018-06" db="EMBL/GenBank/DDBJ databases">
        <title>Genomic Encyclopedia of Type Strains, Phase III (KMG-III): the genomes of soil and plant-associated and newly described type strains.</title>
        <authorList>
            <person name="Whitman W."/>
        </authorList>
    </citation>
    <scope>NUCLEOTIDE SEQUENCE [LARGE SCALE GENOMIC DNA]</scope>
    <source>
        <strain evidence="1 2">JA737</strain>
    </source>
</reference>
<sequence>MLDGRLDPDLIRLLAPRADSIRPLPRWLARLLSGWRQQ</sequence>
<keyword evidence="2" id="KW-1185">Reference proteome</keyword>
<accession>A0A318U717</accession>
<dbReference type="EMBL" id="QJTK01000001">
    <property type="protein sequence ID" value="PYF12694.1"/>
    <property type="molecule type" value="Genomic_DNA"/>
</dbReference>
<comment type="caution">
    <text evidence="1">The sequence shown here is derived from an EMBL/GenBank/DDBJ whole genome shotgun (WGS) entry which is preliminary data.</text>
</comment>
<name>A0A318U717_9RHOB</name>
<evidence type="ECO:0000313" key="1">
    <source>
        <dbReference type="EMBL" id="PYF12694.1"/>
    </source>
</evidence>